<dbReference type="PANTHER" id="PTHR36852">
    <property type="entry name" value="PROTEIN GVPL 2"/>
    <property type="match status" value="1"/>
</dbReference>
<protein>
    <submittedName>
        <fullName evidence="4">Gas vesicle protein</fullName>
    </submittedName>
</protein>
<accession>A0A7X6HX49</accession>
<comment type="subcellular location">
    <subcellularLocation>
        <location evidence="2">Gas vesicle</location>
    </subcellularLocation>
</comment>
<dbReference type="AlphaFoldDB" id="A0A7X6HX49"/>
<dbReference type="InterPro" id="IPR009430">
    <property type="entry name" value="GvpL/GvpF"/>
</dbReference>
<evidence type="ECO:0000256" key="3">
    <source>
        <dbReference type="ARBA" id="ARBA00035643"/>
    </source>
</evidence>
<evidence type="ECO:0000313" key="5">
    <source>
        <dbReference type="Proteomes" id="UP000578686"/>
    </source>
</evidence>
<dbReference type="EMBL" id="JAAVJD010000003">
    <property type="protein sequence ID" value="NJQ04166.1"/>
    <property type="molecule type" value="Genomic_DNA"/>
</dbReference>
<organism evidence="4 5">
    <name type="scientific">Streptomyces lonarensis</name>
    <dbReference type="NCBI Taxonomy" id="700599"/>
    <lineage>
        <taxon>Bacteria</taxon>
        <taxon>Bacillati</taxon>
        <taxon>Actinomycetota</taxon>
        <taxon>Actinomycetes</taxon>
        <taxon>Kitasatosporales</taxon>
        <taxon>Streptomycetaceae</taxon>
        <taxon>Streptomyces</taxon>
    </lineage>
</organism>
<comment type="similarity">
    <text evidence="3">Belongs to the gas vesicle GvpF/GvpL family.</text>
</comment>
<evidence type="ECO:0000256" key="1">
    <source>
        <dbReference type="ARBA" id="ARBA00022987"/>
    </source>
</evidence>
<sequence>MSVAASHPLDDTTEFATCAFAVRAAGSEPGPLPSGLRGHPGGGRPRTLTVGDLSVVVQSVPAAAFAGDALADRLQDPAELERCVRAHHGVITAAALSGAVVPLPLATLYLDDDRAMAAVHDRREQLSRLLAELSGRAEWGIKVTSVAGPRPSETTPATGSAEMQPVDGHAYLDRLRGRRQAREERQEAELRAAERVLAVVRRAAVAARRLRPQELPPSGGVRQLLNAALLVDHAAEARLRSAVHVLALDRGIAERATVELTGPWVPYSFARLDEEVPDGVR</sequence>
<reference evidence="4 5" key="1">
    <citation type="submission" date="2020-03" db="EMBL/GenBank/DDBJ databases">
        <title>Draft genome of Streptomyces sp. ventii, isolated from the Axial Seamount in the Pacific Ocean, and resequencing of the two type strains Streptomyces lonarensis strain NCL 716 and Streptomyces bohaiensis strain 11A07.</title>
        <authorList>
            <person name="Loughran R.M."/>
            <person name="Pfannmuller K.M."/>
            <person name="Wasson B.J."/>
            <person name="Deadmond M.C."/>
            <person name="Paddock B.E."/>
            <person name="Koyack M.J."/>
            <person name="Gallegos D.A."/>
            <person name="Mitchell E.A."/>
            <person name="Ushijima B."/>
            <person name="Saw J.H."/>
            <person name="Mcphail K.L."/>
            <person name="Videau P."/>
        </authorList>
    </citation>
    <scope>NUCLEOTIDE SEQUENCE [LARGE SCALE GENOMIC DNA]</scope>
    <source>
        <strain evidence="4 5">NCL716</strain>
    </source>
</reference>
<evidence type="ECO:0000256" key="2">
    <source>
        <dbReference type="ARBA" id="ARBA00035108"/>
    </source>
</evidence>
<name>A0A7X6HX49_9ACTN</name>
<evidence type="ECO:0000313" key="4">
    <source>
        <dbReference type="EMBL" id="NJQ04166.1"/>
    </source>
</evidence>
<dbReference type="Proteomes" id="UP000578686">
    <property type="component" value="Unassembled WGS sequence"/>
</dbReference>
<dbReference type="PANTHER" id="PTHR36852:SF1">
    <property type="entry name" value="PROTEIN GVPL 2"/>
    <property type="match status" value="1"/>
</dbReference>
<dbReference type="Pfam" id="PF06386">
    <property type="entry name" value="GvpL_GvpF"/>
    <property type="match status" value="1"/>
</dbReference>
<dbReference type="GO" id="GO:0031412">
    <property type="term" value="P:gas vesicle organization"/>
    <property type="evidence" value="ECO:0007669"/>
    <property type="project" value="InterPro"/>
</dbReference>
<comment type="caution">
    <text evidence="4">The sequence shown here is derived from an EMBL/GenBank/DDBJ whole genome shotgun (WGS) entry which is preliminary data.</text>
</comment>
<keyword evidence="1" id="KW-0304">Gas vesicle</keyword>
<dbReference type="GO" id="GO:0031411">
    <property type="term" value="C:gas vesicle"/>
    <property type="evidence" value="ECO:0007669"/>
    <property type="project" value="UniProtKB-SubCell"/>
</dbReference>
<keyword evidence="5" id="KW-1185">Reference proteome</keyword>
<gene>
    <name evidence="4" type="ORF">HCN56_00880</name>
</gene>
<proteinExistence type="inferred from homology"/>
<dbReference type="RefSeq" id="WP_167967468.1">
    <property type="nucleotide sequence ID" value="NZ_BHZG01000048.1"/>
</dbReference>